<dbReference type="InterPro" id="IPR011993">
    <property type="entry name" value="PH-like_dom_sf"/>
</dbReference>
<feature type="region of interest" description="Disordered" evidence="8">
    <location>
        <begin position="182"/>
        <end position="219"/>
    </location>
</feature>
<dbReference type="GO" id="GO:0005925">
    <property type="term" value="C:focal adhesion"/>
    <property type="evidence" value="ECO:0007669"/>
    <property type="project" value="TreeGrafter"/>
</dbReference>
<gene>
    <name evidence="11" type="ORF">AAFF_G00155030</name>
</gene>
<feature type="region of interest" description="Disordered" evidence="8">
    <location>
        <begin position="1"/>
        <end position="28"/>
    </location>
</feature>
<reference evidence="11" key="1">
    <citation type="journal article" date="2023" name="Science">
        <title>Genome structures resolve the early diversification of teleost fishes.</title>
        <authorList>
            <person name="Parey E."/>
            <person name="Louis A."/>
            <person name="Montfort J."/>
            <person name="Bouchez O."/>
            <person name="Roques C."/>
            <person name="Iampietro C."/>
            <person name="Lluch J."/>
            <person name="Castinel A."/>
            <person name="Donnadieu C."/>
            <person name="Desvignes T."/>
            <person name="Floi Bucao C."/>
            <person name="Jouanno E."/>
            <person name="Wen M."/>
            <person name="Mejri S."/>
            <person name="Dirks R."/>
            <person name="Jansen H."/>
            <person name="Henkel C."/>
            <person name="Chen W.J."/>
            <person name="Zahm M."/>
            <person name="Cabau C."/>
            <person name="Klopp C."/>
            <person name="Thompson A.W."/>
            <person name="Robinson-Rechavi M."/>
            <person name="Braasch I."/>
            <person name="Lecointre G."/>
            <person name="Bobe J."/>
            <person name="Postlethwait J.H."/>
            <person name="Berthelot C."/>
            <person name="Roest Crollius H."/>
            <person name="Guiguen Y."/>
        </authorList>
    </citation>
    <scope>NUCLEOTIDE SEQUENCE</scope>
    <source>
        <strain evidence="11">NC1722</strain>
    </source>
</reference>
<evidence type="ECO:0000256" key="5">
    <source>
        <dbReference type="ARBA" id="ARBA00022949"/>
    </source>
</evidence>
<comment type="similarity">
    <text evidence="3">Belongs to the kindlin family.</text>
</comment>
<dbReference type="FunFam" id="2.30.29.30:FF:000037">
    <property type="entry name" value="Fermitin family homolog 2"/>
    <property type="match status" value="1"/>
</dbReference>
<dbReference type="CDD" id="cd14473">
    <property type="entry name" value="FERM_B-lobe"/>
    <property type="match status" value="1"/>
</dbReference>
<dbReference type="PANTHER" id="PTHR16160:SF11">
    <property type="entry name" value="FERMITIN FAMILY HOMOLOG 2"/>
    <property type="match status" value="1"/>
</dbReference>
<evidence type="ECO:0000313" key="11">
    <source>
        <dbReference type="EMBL" id="KAJ8411865.1"/>
    </source>
</evidence>
<keyword evidence="4" id="KW-0130">Cell adhesion</keyword>
<evidence type="ECO:0000256" key="3">
    <source>
        <dbReference type="ARBA" id="ARBA00008052"/>
    </source>
</evidence>
<dbReference type="FunFam" id="2.30.29.30:FF:000057">
    <property type="entry name" value="Fermitin family homolog 2 (Drosophila)"/>
    <property type="match status" value="1"/>
</dbReference>
<dbReference type="Pfam" id="PF18124">
    <property type="entry name" value="Kindlin_2_N"/>
    <property type="match status" value="1"/>
</dbReference>
<evidence type="ECO:0008006" key="13">
    <source>
        <dbReference type="Google" id="ProtNLM"/>
    </source>
</evidence>
<dbReference type="InterPro" id="IPR001849">
    <property type="entry name" value="PH_domain"/>
</dbReference>
<dbReference type="PANTHER" id="PTHR16160">
    <property type="entry name" value="FERMITIN 2-RELATED"/>
    <property type="match status" value="1"/>
</dbReference>
<feature type="region of interest" description="Disordered" evidence="8">
    <location>
        <begin position="1123"/>
        <end position="1158"/>
    </location>
</feature>
<name>A0AAD7T074_9TELE</name>
<dbReference type="InterPro" id="IPR004177">
    <property type="entry name" value="DDHD_dom"/>
</dbReference>
<comment type="subcellular location">
    <subcellularLocation>
        <location evidence="1">Cell junction</location>
    </subcellularLocation>
    <subcellularLocation>
        <location evidence="2">Cell projection</location>
    </subcellularLocation>
</comment>
<dbReference type="CDD" id="cd13205">
    <property type="entry name" value="FERM_C_fermitin"/>
    <property type="match status" value="1"/>
</dbReference>
<dbReference type="GO" id="GO:0007229">
    <property type="term" value="P:integrin-mediated signaling pathway"/>
    <property type="evidence" value="ECO:0007669"/>
    <property type="project" value="InterPro"/>
</dbReference>
<feature type="region of interest" description="Disordered" evidence="8">
    <location>
        <begin position="907"/>
        <end position="931"/>
    </location>
</feature>
<dbReference type="Proteomes" id="UP001221898">
    <property type="component" value="Unassembled WGS sequence"/>
</dbReference>
<keyword evidence="6" id="KW-0966">Cell projection</keyword>
<dbReference type="Gene3D" id="3.10.20.90">
    <property type="entry name" value="Phosphatidylinositol 3-kinase Catalytic Subunit, Chain A, domain 1"/>
    <property type="match status" value="2"/>
</dbReference>
<dbReference type="InterPro" id="IPR019748">
    <property type="entry name" value="FERM_central"/>
</dbReference>
<accession>A0AAD7T074</accession>
<keyword evidence="12" id="KW-1185">Reference proteome</keyword>
<keyword evidence="7" id="KW-0175">Coiled coil</keyword>
<dbReference type="PROSITE" id="PS50003">
    <property type="entry name" value="PH_DOMAIN"/>
    <property type="match status" value="1"/>
</dbReference>
<dbReference type="CDD" id="cd17181">
    <property type="entry name" value="FERM_F0_KIND2"/>
    <property type="match status" value="1"/>
</dbReference>
<evidence type="ECO:0000256" key="1">
    <source>
        <dbReference type="ARBA" id="ARBA00004282"/>
    </source>
</evidence>
<dbReference type="SUPFAM" id="SSF50729">
    <property type="entry name" value="PH domain-like"/>
    <property type="match status" value="2"/>
</dbReference>
<keyword evidence="5" id="KW-0965">Cell junction</keyword>
<evidence type="ECO:0000256" key="2">
    <source>
        <dbReference type="ARBA" id="ARBA00004316"/>
    </source>
</evidence>
<dbReference type="SMART" id="SM00295">
    <property type="entry name" value="B41"/>
    <property type="match status" value="1"/>
</dbReference>
<dbReference type="SMART" id="SM01127">
    <property type="entry name" value="DDHD"/>
    <property type="match status" value="1"/>
</dbReference>
<evidence type="ECO:0000256" key="4">
    <source>
        <dbReference type="ARBA" id="ARBA00022889"/>
    </source>
</evidence>
<evidence type="ECO:0000256" key="7">
    <source>
        <dbReference type="SAM" id="Coils"/>
    </source>
</evidence>
<dbReference type="EMBL" id="JAINUG010000021">
    <property type="protein sequence ID" value="KAJ8411865.1"/>
    <property type="molecule type" value="Genomic_DNA"/>
</dbReference>
<proteinExistence type="inferred from homology"/>
<dbReference type="InterPro" id="IPR040790">
    <property type="entry name" value="Kindlin_2_N"/>
</dbReference>
<evidence type="ECO:0000256" key="6">
    <source>
        <dbReference type="ARBA" id="ARBA00023273"/>
    </source>
</evidence>
<dbReference type="Gene3D" id="2.30.29.30">
    <property type="entry name" value="Pleckstrin-homology domain (PH domain)/Phosphotyrosine-binding domain (PTB)"/>
    <property type="match status" value="2"/>
</dbReference>
<feature type="compositionally biased region" description="Polar residues" evidence="8">
    <location>
        <begin position="784"/>
        <end position="793"/>
    </location>
</feature>
<dbReference type="InterPro" id="IPR037837">
    <property type="entry name" value="PH_Kindlin/fermitin"/>
</dbReference>
<protein>
    <recommendedName>
        <fullName evidence="13">Phospholipase DDHD1</fullName>
    </recommendedName>
</protein>
<dbReference type="InterPro" id="IPR019749">
    <property type="entry name" value="Band_41_domain"/>
</dbReference>
<dbReference type="GO" id="GO:0007160">
    <property type="term" value="P:cell-matrix adhesion"/>
    <property type="evidence" value="ECO:0007669"/>
    <property type="project" value="TreeGrafter"/>
</dbReference>
<dbReference type="Pfam" id="PF00373">
    <property type="entry name" value="FERM_M"/>
    <property type="match status" value="2"/>
</dbReference>
<evidence type="ECO:0000259" key="9">
    <source>
        <dbReference type="PROSITE" id="PS50003"/>
    </source>
</evidence>
<evidence type="ECO:0000256" key="8">
    <source>
        <dbReference type="SAM" id="MobiDB-lite"/>
    </source>
</evidence>
<feature type="domain" description="PH" evidence="9">
    <location>
        <begin position="1361"/>
        <end position="1457"/>
    </location>
</feature>
<dbReference type="PROSITE" id="PS51043">
    <property type="entry name" value="DDHD"/>
    <property type="match status" value="1"/>
</dbReference>
<dbReference type="CDD" id="cd01237">
    <property type="entry name" value="PH_fermitin"/>
    <property type="match status" value="1"/>
</dbReference>
<evidence type="ECO:0000259" key="10">
    <source>
        <dbReference type="PROSITE" id="PS51043"/>
    </source>
</evidence>
<dbReference type="Pfam" id="PF02862">
    <property type="entry name" value="DDHD"/>
    <property type="match status" value="1"/>
</dbReference>
<dbReference type="GO" id="GO:0042995">
    <property type="term" value="C:cell projection"/>
    <property type="evidence" value="ECO:0007669"/>
    <property type="project" value="UniProtKB-SubCell"/>
</dbReference>
<organism evidence="11 12">
    <name type="scientific">Aldrovandia affinis</name>
    <dbReference type="NCBI Taxonomy" id="143900"/>
    <lineage>
        <taxon>Eukaryota</taxon>
        <taxon>Metazoa</taxon>
        <taxon>Chordata</taxon>
        <taxon>Craniata</taxon>
        <taxon>Vertebrata</taxon>
        <taxon>Euteleostomi</taxon>
        <taxon>Actinopterygii</taxon>
        <taxon>Neopterygii</taxon>
        <taxon>Teleostei</taxon>
        <taxon>Notacanthiformes</taxon>
        <taxon>Halosauridae</taxon>
        <taxon>Aldrovandia</taxon>
    </lineage>
</organism>
<dbReference type="CDD" id="cd17184">
    <property type="entry name" value="FERM_F1_KIND2"/>
    <property type="match status" value="1"/>
</dbReference>
<comment type="caution">
    <text evidence="11">The sequence shown here is derived from an EMBL/GenBank/DDBJ whole genome shotgun (WGS) entry which is preliminary data.</text>
</comment>
<dbReference type="GO" id="GO:0005178">
    <property type="term" value="F:integrin binding"/>
    <property type="evidence" value="ECO:0007669"/>
    <property type="project" value="TreeGrafter"/>
</dbReference>
<dbReference type="GO" id="GO:0046872">
    <property type="term" value="F:metal ion binding"/>
    <property type="evidence" value="ECO:0007669"/>
    <property type="project" value="InterPro"/>
</dbReference>
<dbReference type="InterPro" id="IPR037843">
    <property type="entry name" value="Kindlin/fermitin"/>
</dbReference>
<dbReference type="SUPFAM" id="SSF47031">
    <property type="entry name" value="Second domain of FERM"/>
    <property type="match status" value="2"/>
</dbReference>
<sequence length="1894" mass="212426">MNRYTDKTSLLSPPKSPENRDSSVGNTSGDWDLGNDVFVCCYEEPMGDMIHAGMHSVQPGLDRHLPLLRTRHRSSQDGMVLGLVEEAYPGCHSRGPDSGATYIDADLDYSESDGNVAPLMESRKRNRSSSSRHRYEVVTELGPEEVRWFYKEDKKTWKHFVGHDSLKIEVMFRKFCELNPGKAKRQGPVGMEAEDEGETADRTEAPTGEQEGTIEGGHATVEPRSRVHGDRASMGERTNSTDERDLDTISINVEAVCVRGGLYEVDVKEKECYPVYWNQQDRIPVMRGQWFIDGTWLPLEEDESDLIEVEHLACFRGQQMQDTFDTDVVAKTVDSKDAVHSLKLSRSHVDWHSVDEVYLYSDATTSKIARTVTQKLGFSKASSSGTRLHRGYVEEASLEDKPPQTTHIVFVVHGIGQKMDQGRIIKNTGMMRDAARKMEEKHFSDHTAEHVEFLPVEWRSKLALDGDTVDSITPDKVRGLRDMLNSSAMDIMYYTSPLYRDEITKGLTQELNRLYSLFCSRNPEFEEKGGKVSIVSHSLGCVITFDIMTGWDPVRFCQQEQQELEEMDLRWLSYEERHLLEQLQLTRRRLRELEDQLQGLEASKALSSPALKFKVENFFCMGSPLAVFLALRGIRPGNGGYQDHILPRSLCQRLFNIFHPTDPVAYRLEPLILKHYSNIAPVQIHWCNTTNPTHYDEIRPTFINPVKETASDTESIPSPSTSPVLARRHYGESITNLGKASILGAASIGKGIGGILFSRFSRSSSQTAGVEGVPAEGEEKRPVDSQSTDGISTMSQSASAIIDTALELEHRIDYELREGLVESRYWSAVTSHTAYWSSHDVALFLLTFMYKPNALPESTEDNPDPPSRLSQTPPLTLQELLHAQPPGHPRSQPGAKATPSLAVAFASGQRRGSGRPQLARPELGKPPAPDAARRFTRLAHVTERQRAQTEQGRVLSGHSRTSLYTAQREAWACAGCPARTLRMALDGIRMPDGCYADGTWELKMHVTDLKRDVSLRVTGEIHIGGVMLKLVEKLDVKKDWSDHALWWEKKKTWLLKTHWTLDKYGIQADARLLFTPQHKLLRLQLPNMKHMKVKVNFSDRVFKAVSDICKTFNIRHPEELSLLRKPRDPKKKKKKLEEAEEEEALELEGPLLTPGSGSIYSSPGLYSKTMTPTYDSRDGSPLSPTSAWFGDSPLSEGNPSILAVSQPVSSPDILAKLYKPQSLLDKAKINQGWLDSSRSLMEQDVKENEVLLLRFKYNCFFDLNPKYDAIRVNQLYEQAKWAILLEEIECTEEEMMMFAALQYHINKLSIMSSDNHMNNSEKEVDEVDAALSDLEITLEGGKTSNTLGDITSIPELADYLKVFKPKKLTLKGYKQYWCTFKDITISCYKSKEEAHGTPAHQMNLRGCEVTPDVNISGQKFNIKLLIPVADGMNEIWLRCDAEKQYAHWMAACRLASKGKTMADSSYNLEVQNILSFLKMQHMNPDPPLIAEPINTDINPECLVSPRYLKKYKNKQITARILEAHQNVAQMSLIEAKMRFIQAWQSLPEFGITHFLSKFQGVKREELIGITYNRLIRMDANTGDAIKTWRFSNMKQWNVNWEIKLVTVEFADEPSVAFNCAEVDCKVVHEFIGGYIFLSTRAKDQNESLDEEMKLRPLLSQNTPLLSAATCSEGRSNTEQHSLALLPAAGWHAPLACTTPTRPLRTLTGVSASGGEGRRAPVSPTLISTRPVLLRRQVRAGNGDSVVGHLLSRVPGSRALRRDLNGGRDAVGTIPLSPAAIGNLSHNNGCSTLCSQIPGISRDVTAVFHKERPRAVMPCGCLTSTVCSQKPLIPASPMIMRLGTMPALGLRALNEVDSRGMWVKALCRGSTQDLLRGSGLTVLSSVSRLLSSEWR</sequence>
<evidence type="ECO:0000313" key="12">
    <source>
        <dbReference type="Proteomes" id="UP001221898"/>
    </source>
</evidence>
<dbReference type="FunFam" id="3.10.20.90:FF:000035">
    <property type="entry name" value="Fermitin family homolog 2 (Drosophila)"/>
    <property type="match status" value="1"/>
</dbReference>
<feature type="region of interest" description="Disordered" evidence="8">
    <location>
        <begin position="1170"/>
        <end position="1189"/>
    </location>
</feature>
<dbReference type="InterPro" id="IPR035963">
    <property type="entry name" value="FERM_2"/>
</dbReference>
<feature type="coiled-coil region" evidence="7">
    <location>
        <begin position="576"/>
        <end position="603"/>
    </location>
</feature>
<feature type="region of interest" description="Disordered" evidence="8">
    <location>
        <begin position="767"/>
        <end position="793"/>
    </location>
</feature>
<dbReference type="SMART" id="SM00233">
    <property type="entry name" value="PH"/>
    <property type="match status" value="1"/>
</dbReference>
<feature type="domain" description="DDHD" evidence="10">
    <location>
        <begin position="611"/>
        <end position="851"/>
    </location>
</feature>